<proteinExistence type="predicted"/>
<organism evidence="10 11">
    <name type="scientific">Cyphellophora europaea (strain CBS 101466)</name>
    <name type="common">Phialophora europaea</name>
    <dbReference type="NCBI Taxonomy" id="1220924"/>
    <lineage>
        <taxon>Eukaryota</taxon>
        <taxon>Fungi</taxon>
        <taxon>Dikarya</taxon>
        <taxon>Ascomycota</taxon>
        <taxon>Pezizomycotina</taxon>
        <taxon>Eurotiomycetes</taxon>
        <taxon>Chaetothyriomycetidae</taxon>
        <taxon>Chaetothyriales</taxon>
        <taxon>Cyphellophoraceae</taxon>
        <taxon>Cyphellophora</taxon>
    </lineage>
</organism>
<dbReference type="SMART" id="SM00906">
    <property type="entry name" value="Fungal_trans"/>
    <property type="match status" value="1"/>
</dbReference>
<evidence type="ECO:0000256" key="8">
    <source>
        <dbReference type="SAM" id="MobiDB-lite"/>
    </source>
</evidence>
<keyword evidence="4" id="KW-0805">Transcription regulation</keyword>
<dbReference type="SUPFAM" id="SSF57701">
    <property type="entry name" value="Zn2/Cys6 DNA-binding domain"/>
    <property type="match status" value="1"/>
</dbReference>
<accession>W2RUR3</accession>
<dbReference type="RefSeq" id="XP_008718288.1">
    <property type="nucleotide sequence ID" value="XM_008720066.1"/>
</dbReference>
<dbReference type="CDD" id="cd12148">
    <property type="entry name" value="fungal_TF_MHR"/>
    <property type="match status" value="1"/>
</dbReference>
<evidence type="ECO:0000256" key="1">
    <source>
        <dbReference type="ARBA" id="ARBA00004123"/>
    </source>
</evidence>
<dbReference type="GO" id="GO:0005634">
    <property type="term" value="C:nucleus"/>
    <property type="evidence" value="ECO:0007669"/>
    <property type="project" value="UniProtKB-SubCell"/>
</dbReference>
<feature type="compositionally biased region" description="Basic and acidic residues" evidence="8">
    <location>
        <begin position="208"/>
        <end position="219"/>
    </location>
</feature>
<keyword evidence="7" id="KW-0539">Nucleus</keyword>
<evidence type="ECO:0000313" key="10">
    <source>
        <dbReference type="EMBL" id="ETN39503.1"/>
    </source>
</evidence>
<evidence type="ECO:0000256" key="7">
    <source>
        <dbReference type="ARBA" id="ARBA00023242"/>
    </source>
</evidence>
<keyword evidence="6" id="KW-0804">Transcription</keyword>
<reference evidence="10 11" key="1">
    <citation type="submission" date="2013-03" db="EMBL/GenBank/DDBJ databases">
        <title>The Genome Sequence of Phialophora europaea CBS 101466.</title>
        <authorList>
            <consortium name="The Broad Institute Genomics Platform"/>
            <person name="Cuomo C."/>
            <person name="de Hoog S."/>
            <person name="Gorbushina A."/>
            <person name="Walker B."/>
            <person name="Young S.K."/>
            <person name="Zeng Q."/>
            <person name="Gargeya S."/>
            <person name="Fitzgerald M."/>
            <person name="Haas B."/>
            <person name="Abouelleil A."/>
            <person name="Allen A.W."/>
            <person name="Alvarado L."/>
            <person name="Arachchi H.M."/>
            <person name="Berlin A.M."/>
            <person name="Chapman S.B."/>
            <person name="Gainer-Dewar J."/>
            <person name="Goldberg J."/>
            <person name="Griggs A."/>
            <person name="Gujja S."/>
            <person name="Hansen M."/>
            <person name="Howarth C."/>
            <person name="Imamovic A."/>
            <person name="Ireland A."/>
            <person name="Larimer J."/>
            <person name="McCowan C."/>
            <person name="Murphy C."/>
            <person name="Pearson M."/>
            <person name="Poon T.W."/>
            <person name="Priest M."/>
            <person name="Roberts A."/>
            <person name="Saif S."/>
            <person name="Shea T."/>
            <person name="Sisk P."/>
            <person name="Sykes S."/>
            <person name="Wortman J."/>
            <person name="Nusbaum C."/>
            <person name="Birren B."/>
        </authorList>
    </citation>
    <scope>NUCLEOTIDE SEQUENCE [LARGE SCALE GENOMIC DNA]</scope>
    <source>
        <strain evidence="10 11">CBS 101466</strain>
    </source>
</reference>
<keyword evidence="2" id="KW-0479">Metal-binding</keyword>
<dbReference type="InterPro" id="IPR036864">
    <property type="entry name" value="Zn2-C6_fun-type_DNA-bd_sf"/>
</dbReference>
<dbReference type="EMBL" id="KB822721">
    <property type="protein sequence ID" value="ETN39503.1"/>
    <property type="molecule type" value="Genomic_DNA"/>
</dbReference>
<dbReference type="STRING" id="1220924.W2RUR3"/>
<dbReference type="PANTHER" id="PTHR31313:SF77">
    <property type="entry name" value="ZN(II)2CYS6 TRANSCRIPTION FACTOR (EUROFUNG)"/>
    <property type="match status" value="1"/>
</dbReference>
<comment type="subcellular location">
    <subcellularLocation>
        <location evidence="1">Nucleus</location>
    </subcellularLocation>
</comment>
<dbReference type="PANTHER" id="PTHR31313">
    <property type="entry name" value="TY1 ENHANCER ACTIVATOR"/>
    <property type="match status" value="1"/>
</dbReference>
<dbReference type="GO" id="GO:0000981">
    <property type="term" value="F:DNA-binding transcription factor activity, RNA polymerase II-specific"/>
    <property type="evidence" value="ECO:0007669"/>
    <property type="project" value="InterPro"/>
</dbReference>
<dbReference type="eggNOG" id="ENOG502QV53">
    <property type="taxonomic scope" value="Eukaryota"/>
</dbReference>
<dbReference type="InterPro" id="IPR007219">
    <property type="entry name" value="XnlR_reg_dom"/>
</dbReference>
<dbReference type="AlphaFoldDB" id="W2RUR3"/>
<dbReference type="Pfam" id="PF04082">
    <property type="entry name" value="Fungal_trans"/>
    <property type="match status" value="1"/>
</dbReference>
<keyword evidence="3" id="KW-0862">Zinc</keyword>
<keyword evidence="11" id="KW-1185">Reference proteome</keyword>
<dbReference type="GO" id="GO:0003677">
    <property type="term" value="F:DNA binding"/>
    <property type="evidence" value="ECO:0007669"/>
    <property type="project" value="UniProtKB-KW"/>
</dbReference>
<dbReference type="GO" id="GO:0006351">
    <property type="term" value="P:DNA-templated transcription"/>
    <property type="evidence" value="ECO:0007669"/>
    <property type="project" value="InterPro"/>
</dbReference>
<evidence type="ECO:0000256" key="6">
    <source>
        <dbReference type="ARBA" id="ARBA00023163"/>
    </source>
</evidence>
<name>W2RUR3_CYPE1</name>
<evidence type="ECO:0000256" key="5">
    <source>
        <dbReference type="ARBA" id="ARBA00023125"/>
    </source>
</evidence>
<dbReference type="CDD" id="cd00067">
    <property type="entry name" value="GAL4"/>
    <property type="match status" value="1"/>
</dbReference>
<protein>
    <recommendedName>
        <fullName evidence="9">Zn(2)-C6 fungal-type domain-containing protein</fullName>
    </recommendedName>
</protein>
<dbReference type="PROSITE" id="PS50048">
    <property type="entry name" value="ZN2_CY6_FUNGAL_2"/>
    <property type="match status" value="1"/>
</dbReference>
<gene>
    <name evidence="10" type="ORF">HMPREF1541_05729</name>
</gene>
<evidence type="ECO:0000256" key="4">
    <source>
        <dbReference type="ARBA" id="ARBA00023015"/>
    </source>
</evidence>
<dbReference type="GO" id="GO:0008270">
    <property type="term" value="F:zinc ion binding"/>
    <property type="evidence" value="ECO:0007669"/>
    <property type="project" value="InterPro"/>
</dbReference>
<dbReference type="Gene3D" id="4.10.240.10">
    <property type="entry name" value="Zn(2)-C6 fungal-type DNA-binding domain"/>
    <property type="match status" value="1"/>
</dbReference>
<dbReference type="InterPro" id="IPR051615">
    <property type="entry name" value="Transcr_Regulatory_Elem"/>
</dbReference>
<dbReference type="InterPro" id="IPR001138">
    <property type="entry name" value="Zn2Cys6_DnaBD"/>
</dbReference>
<dbReference type="VEuPathDB" id="FungiDB:HMPREF1541_05729"/>
<evidence type="ECO:0000259" key="9">
    <source>
        <dbReference type="PROSITE" id="PS50048"/>
    </source>
</evidence>
<evidence type="ECO:0000256" key="3">
    <source>
        <dbReference type="ARBA" id="ARBA00022833"/>
    </source>
</evidence>
<feature type="region of interest" description="Disordered" evidence="8">
    <location>
        <begin position="193"/>
        <end position="226"/>
    </location>
</feature>
<evidence type="ECO:0000256" key="2">
    <source>
        <dbReference type="ARBA" id="ARBA00022723"/>
    </source>
</evidence>
<dbReference type="Pfam" id="PF00172">
    <property type="entry name" value="Zn_clus"/>
    <property type="match status" value="1"/>
</dbReference>
<dbReference type="PROSITE" id="PS00463">
    <property type="entry name" value="ZN2_CY6_FUNGAL_1"/>
    <property type="match status" value="1"/>
</dbReference>
<dbReference type="OrthoDB" id="2154091at2759"/>
<dbReference type="HOGENOM" id="CLU_007003_5_2_1"/>
<dbReference type="InParanoid" id="W2RUR3"/>
<feature type="domain" description="Zn(2)-C6 fungal-type" evidence="9">
    <location>
        <begin position="15"/>
        <end position="46"/>
    </location>
</feature>
<dbReference type="SMART" id="SM00066">
    <property type="entry name" value="GAL4"/>
    <property type="match status" value="1"/>
</dbReference>
<keyword evidence="5" id="KW-0238">DNA-binding</keyword>
<dbReference type="GeneID" id="19973068"/>
<evidence type="ECO:0000313" key="11">
    <source>
        <dbReference type="Proteomes" id="UP000030752"/>
    </source>
</evidence>
<sequence length="727" mass="81147">MSQKQTRERRYTSQACLACRRRKVKCNNERPRCSNCVLYDNAECIYGLDRRRASSSVAPQREPLASGYLASTDASAIGTDAAANVASLNQSASHEQLLPTLADHLPSHTSDDVGGSFLHTQIPDQEWHYWPSPSDTGQLPPGISLDLHHDYNAFEDVNPSAFHHDQYFDAFNVDDDTPQTSPASQDISPTAIATAGPQTIGPTAVAKPEARTSRLRSPESDGSYDAFSDVTRQLTSRLGKLQIAEDGRPRYYGATSNLHLLYTGAASLTQPNIRDVRLSGNASIESAGLQWKGDMAYQTHLTKLFFAWHNNLQFPVDKAIFLREQARFRQGESTDLFTPSLENAILCVGAAYTDRYHPGISGSVDEFFALRTKAYLDIEIDSPSIATAQALLILSSHEAAQTRESRGWIYMGMANQITIDLGLHLDLESEYTRLDSECHFNDVQITRRNVFWTVKSIDTLWSAYSGRPSMMKNIVHNQKSPLPSRTYEWEYYIDEAHRLSFPDDFDLRAAAYVHVHLASLMLILARVSEVLYSGVPDITSDISAFVTSADADFRKWLAALPLNLQLDLTRPFQVQSVLELHLIYHESIILLHRPLMTPVEPTSPFGLVSDQESAAASLSRCLDSADRICSIMVYYRHRYGLKRLHHQMVHAAMTAALIHAFQLCTTSNATVENSKAQASFLTCIQALGEMGQTFKSASRALDVVTSLRQSWRDDASAGDRFKRARLR</sequence>
<dbReference type="Proteomes" id="UP000030752">
    <property type="component" value="Unassembled WGS sequence"/>
</dbReference>